<reference evidence="1 2" key="1">
    <citation type="journal article" date="2018" name="Front. Plant Sci.">
        <title>Red Clover (Trifolium pratense) and Zigzag Clover (T. medium) - A Picture of Genomic Similarities and Differences.</title>
        <authorList>
            <person name="Dluhosova J."/>
            <person name="Istvanek J."/>
            <person name="Nedelnik J."/>
            <person name="Repkova J."/>
        </authorList>
    </citation>
    <scope>NUCLEOTIDE SEQUENCE [LARGE SCALE GENOMIC DNA]</scope>
    <source>
        <strain evidence="2">cv. 10/8</strain>
        <tissue evidence="1">Leaf</tissue>
    </source>
</reference>
<protein>
    <submittedName>
        <fullName evidence="1">Uncharacterized protein</fullName>
    </submittedName>
</protein>
<proteinExistence type="predicted"/>
<name>A0A392MV21_9FABA</name>
<keyword evidence="2" id="KW-1185">Reference proteome</keyword>
<accession>A0A392MV21</accession>
<dbReference type="EMBL" id="LXQA010019799">
    <property type="protein sequence ID" value="MCH91142.1"/>
    <property type="molecule type" value="Genomic_DNA"/>
</dbReference>
<dbReference type="AlphaFoldDB" id="A0A392MV21"/>
<dbReference type="PROSITE" id="PS00039">
    <property type="entry name" value="DEAD_ATP_HELICASE"/>
    <property type="match status" value="1"/>
</dbReference>
<feature type="non-terminal residue" evidence="1">
    <location>
        <position position="69"/>
    </location>
</feature>
<evidence type="ECO:0000313" key="1">
    <source>
        <dbReference type="EMBL" id="MCH91142.1"/>
    </source>
</evidence>
<evidence type="ECO:0000313" key="2">
    <source>
        <dbReference type="Proteomes" id="UP000265520"/>
    </source>
</evidence>
<sequence length="69" mass="8023">MVVKHALYIVRSYDLTRCSTSTVLERYKNRWRGRSGERAEEDLGIVEAALYLVLCLMIDEADRILEANF</sequence>
<dbReference type="InterPro" id="IPR000629">
    <property type="entry name" value="RNA-helicase_DEAD-box_CS"/>
</dbReference>
<dbReference type="Proteomes" id="UP000265520">
    <property type="component" value="Unassembled WGS sequence"/>
</dbReference>
<organism evidence="1 2">
    <name type="scientific">Trifolium medium</name>
    <dbReference type="NCBI Taxonomy" id="97028"/>
    <lineage>
        <taxon>Eukaryota</taxon>
        <taxon>Viridiplantae</taxon>
        <taxon>Streptophyta</taxon>
        <taxon>Embryophyta</taxon>
        <taxon>Tracheophyta</taxon>
        <taxon>Spermatophyta</taxon>
        <taxon>Magnoliopsida</taxon>
        <taxon>eudicotyledons</taxon>
        <taxon>Gunneridae</taxon>
        <taxon>Pentapetalae</taxon>
        <taxon>rosids</taxon>
        <taxon>fabids</taxon>
        <taxon>Fabales</taxon>
        <taxon>Fabaceae</taxon>
        <taxon>Papilionoideae</taxon>
        <taxon>50 kb inversion clade</taxon>
        <taxon>NPAAA clade</taxon>
        <taxon>Hologalegina</taxon>
        <taxon>IRL clade</taxon>
        <taxon>Trifolieae</taxon>
        <taxon>Trifolium</taxon>
    </lineage>
</organism>
<comment type="caution">
    <text evidence="1">The sequence shown here is derived from an EMBL/GenBank/DDBJ whole genome shotgun (WGS) entry which is preliminary data.</text>
</comment>
<gene>
    <name evidence="1" type="ORF">A2U01_0012067</name>
</gene>